<sequence>MPIPEWKWERIAMDFVVGLPMTLGKFDSIWVVVDILTKLDYFILVRIDYNAEQLAKVYVKEIMDGQSERTIQLLEDMLRACVIDFGGHCDKFLPLCEFPYNNSYHSRIDMALFEAIYGRGCRSPIEWFEAGD</sequence>
<gene>
    <name evidence="1" type="ORF">MTR67_026587</name>
</gene>
<dbReference type="GO" id="GO:0003676">
    <property type="term" value="F:nucleic acid binding"/>
    <property type="evidence" value="ECO:0007669"/>
    <property type="project" value="InterPro"/>
</dbReference>
<dbReference type="InterPro" id="IPR036397">
    <property type="entry name" value="RNaseH_sf"/>
</dbReference>
<evidence type="ECO:0000313" key="1">
    <source>
        <dbReference type="EMBL" id="WMV33202.1"/>
    </source>
</evidence>
<dbReference type="SUPFAM" id="SSF53098">
    <property type="entry name" value="Ribonuclease H-like"/>
    <property type="match status" value="1"/>
</dbReference>
<dbReference type="InterPro" id="IPR012337">
    <property type="entry name" value="RNaseH-like_sf"/>
</dbReference>
<reference evidence="1" key="1">
    <citation type="submission" date="2023-08" db="EMBL/GenBank/DDBJ databases">
        <title>A de novo genome assembly of Solanum verrucosum Schlechtendal, a Mexican diploid species geographically isolated from the other diploid A-genome species in potato relatives.</title>
        <authorList>
            <person name="Hosaka K."/>
        </authorList>
    </citation>
    <scope>NUCLEOTIDE SEQUENCE</scope>
    <source>
        <tissue evidence="1">Young leaves</tissue>
    </source>
</reference>
<accession>A0AAF0TU36</accession>
<evidence type="ECO:0000313" key="2">
    <source>
        <dbReference type="Proteomes" id="UP001234989"/>
    </source>
</evidence>
<keyword evidence="2" id="KW-1185">Reference proteome</keyword>
<dbReference type="PANTHER" id="PTHR45835">
    <property type="entry name" value="YALI0A06105P"/>
    <property type="match status" value="1"/>
</dbReference>
<dbReference type="EMBL" id="CP133617">
    <property type="protein sequence ID" value="WMV33202.1"/>
    <property type="molecule type" value="Genomic_DNA"/>
</dbReference>
<dbReference type="Proteomes" id="UP001234989">
    <property type="component" value="Chromosome 6"/>
</dbReference>
<organism evidence="1 2">
    <name type="scientific">Solanum verrucosum</name>
    <dbReference type="NCBI Taxonomy" id="315347"/>
    <lineage>
        <taxon>Eukaryota</taxon>
        <taxon>Viridiplantae</taxon>
        <taxon>Streptophyta</taxon>
        <taxon>Embryophyta</taxon>
        <taxon>Tracheophyta</taxon>
        <taxon>Spermatophyta</taxon>
        <taxon>Magnoliopsida</taxon>
        <taxon>eudicotyledons</taxon>
        <taxon>Gunneridae</taxon>
        <taxon>Pentapetalae</taxon>
        <taxon>asterids</taxon>
        <taxon>lamiids</taxon>
        <taxon>Solanales</taxon>
        <taxon>Solanaceae</taxon>
        <taxon>Solanoideae</taxon>
        <taxon>Solaneae</taxon>
        <taxon>Solanum</taxon>
    </lineage>
</organism>
<proteinExistence type="predicted"/>
<dbReference type="PANTHER" id="PTHR45835:SF99">
    <property type="entry name" value="CHROMO DOMAIN-CONTAINING PROTEIN-RELATED"/>
    <property type="match status" value="1"/>
</dbReference>
<feature type="non-terminal residue" evidence="1">
    <location>
        <position position="132"/>
    </location>
</feature>
<name>A0AAF0TU36_SOLVR</name>
<dbReference type="Gene3D" id="3.30.420.10">
    <property type="entry name" value="Ribonuclease H-like superfamily/Ribonuclease H"/>
    <property type="match status" value="1"/>
</dbReference>
<dbReference type="AlphaFoldDB" id="A0AAF0TU36"/>
<protein>
    <submittedName>
        <fullName evidence="1">Uncharacterized protein</fullName>
    </submittedName>
</protein>